<dbReference type="InterPro" id="IPR012337">
    <property type="entry name" value="RNaseH-like_sf"/>
</dbReference>
<name>A0A4D6L0F9_VIGUN</name>
<dbReference type="InterPro" id="IPR034922">
    <property type="entry name" value="REX1-like_exo"/>
</dbReference>
<dbReference type="CDD" id="cd06145">
    <property type="entry name" value="REX1_like"/>
    <property type="match status" value="2"/>
</dbReference>
<evidence type="ECO:0000256" key="9">
    <source>
        <dbReference type="SAM" id="MobiDB-lite"/>
    </source>
</evidence>
<accession>A0A4D6L0F9</accession>
<evidence type="ECO:0000256" key="4">
    <source>
        <dbReference type="ARBA" id="ARBA00022801"/>
    </source>
</evidence>
<dbReference type="PANTHER" id="PTHR12801:SF115">
    <property type="entry name" value="FI18136P1-RELATED"/>
    <property type="match status" value="1"/>
</dbReference>
<comment type="subcellular location">
    <subcellularLocation>
        <location evidence="1">Nucleus</location>
    </subcellularLocation>
</comment>
<reference evidence="11 12" key="1">
    <citation type="submission" date="2019-04" db="EMBL/GenBank/DDBJ databases">
        <title>An improved genome assembly and genetic linkage map for asparagus bean, Vigna unguiculata ssp. sesquipedialis.</title>
        <authorList>
            <person name="Xia Q."/>
            <person name="Zhang R."/>
            <person name="Dong Y."/>
        </authorList>
    </citation>
    <scope>NUCLEOTIDE SEQUENCE [LARGE SCALE GENOMIC DNA]</scope>
    <source>
        <tissue evidence="11">Leaf</tissue>
    </source>
</reference>
<feature type="compositionally biased region" description="Polar residues" evidence="9">
    <location>
        <begin position="714"/>
        <end position="723"/>
    </location>
</feature>
<evidence type="ECO:0000256" key="2">
    <source>
        <dbReference type="ARBA" id="ARBA00006357"/>
    </source>
</evidence>
<dbReference type="InterPro" id="IPR036397">
    <property type="entry name" value="RNaseH_sf"/>
</dbReference>
<evidence type="ECO:0000256" key="3">
    <source>
        <dbReference type="ARBA" id="ARBA00022722"/>
    </source>
</evidence>
<gene>
    <name evidence="11" type="ORF">DEO72_LG2g1808</name>
</gene>
<evidence type="ECO:0000256" key="8">
    <source>
        <dbReference type="SAM" id="Coils"/>
    </source>
</evidence>
<feature type="region of interest" description="Disordered" evidence="9">
    <location>
        <begin position="709"/>
        <end position="746"/>
    </location>
</feature>
<keyword evidence="4" id="KW-0378">Hydrolase</keyword>
<dbReference type="InterPro" id="IPR047021">
    <property type="entry name" value="REXO1/3/4-like"/>
</dbReference>
<dbReference type="PANTHER" id="PTHR12801">
    <property type="entry name" value="RNA EXONUCLEASE REXO1 / RECO3 FAMILY MEMBER-RELATED"/>
    <property type="match status" value="1"/>
</dbReference>
<evidence type="ECO:0000313" key="11">
    <source>
        <dbReference type="EMBL" id="QCD81481.1"/>
    </source>
</evidence>
<evidence type="ECO:0000313" key="12">
    <source>
        <dbReference type="Proteomes" id="UP000501690"/>
    </source>
</evidence>
<keyword evidence="8" id="KW-0175">Coiled coil</keyword>
<comment type="function">
    <text evidence="7">3'-5' exonuclease degrading single-stranded small RNAs.</text>
</comment>
<dbReference type="EMBL" id="CP039346">
    <property type="protein sequence ID" value="QCD81481.1"/>
    <property type="molecule type" value="Genomic_DNA"/>
</dbReference>
<keyword evidence="6" id="KW-0539">Nucleus</keyword>
<dbReference type="GO" id="GO:0003676">
    <property type="term" value="F:nucleic acid binding"/>
    <property type="evidence" value="ECO:0007669"/>
    <property type="project" value="InterPro"/>
</dbReference>
<dbReference type="GO" id="GO:0004527">
    <property type="term" value="F:exonuclease activity"/>
    <property type="evidence" value="ECO:0007669"/>
    <property type="project" value="UniProtKB-KW"/>
</dbReference>
<dbReference type="Pfam" id="PF00929">
    <property type="entry name" value="RNase_T"/>
    <property type="match status" value="2"/>
</dbReference>
<evidence type="ECO:0000256" key="7">
    <source>
        <dbReference type="ARBA" id="ARBA00053817"/>
    </source>
</evidence>
<feature type="coiled-coil region" evidence="8">
    <location>
        <begin position="749"/>
        <end position="783"/>
    </location>
</feature>
<dbReference type="GO" id="GO:0005634">
    <property type="term" value="C:nucleus"/>
    <property type="evidence" value="ECO:0007669"/>
    <property type="project" value="UniProtKB-SubCell"/>
</dbReference>
<organism evidence="11 12">
    <name type="scientific">Vigna unguiculata</name>
    <name type="common">Cowpea</name>
    <dbReference type="NCBI Taxonomy" id="3917"/>
    <lineage>
        <taxon>Eukaryota</taxon>
        <taxon>Viridiplantae</taxon>
        <taxon>Streptophyta</taxon>
        <taxon>Embryophyta</taxon>
        <taxon>Tracheophyta</taxon>
        <taxon>Spermatophyta</taxon>
        <taxon>Magnoliopsida</taxon>
        <taxon>eudicotyledons</taxon>
        <taxon>Gunneridae</taxon>
        <taxon>Pentapetalae</taxon>
        <taxon>rosids</taxon>
        <taxon>fabids</taxon>
        <taxon>Fabales</taxon>
        <taxon>Fabaceae</taxon>
        <taxon>Papilionoideae</taxon>
        <taxon>50 kb inversion clade</taxon>
        <taxon>NPAAA clade</taxon>
        <taxon>indigoferoid/millettioid clade</taxon>
        <taxon>Phaseoleae</taxon>
        <taxon>Vigna</taxon>
    </lineage>
</organism>
<evidence type="ECO:0000256" key="1">
    <source>
        <dbReference type="ARBA" id="ARBA00004123"/>
    </source>
</evidence>
<protein>
    <submittedName>
        <fullName evidence="11">RNA exonuclease 1</fullName>
    </submittedName>
</protein>
<dbReference type="FunFam" id="3.30.420.10:FF:000080">
    <property type="entry name" value="Small RNA degrading nuclease 3"/>
    <property type="match status" value="2"/>
</dbReference>
<dbReference type="SUPFAM" id="SSF53098">
    <property type="entry name" value="Ribonuclease H-like"/>
    <property type="match status" value="2"/>
</dbReference>
<dbReference type="AlphaFoldDB" id="A0A4D6L0F9"/>
<evidence type="ECO:0000256" key="5">
    <source>
        <dbReference type="ARBA" id="ARBA00022839"/>
    </source>
</evidence>
<evidence type="ECO:0000259" key="10">
    <source>
        <dbReference type="SMART" id="SM00479"/>
    </source>
</evidence>
<keyword evidence="3" id="KW-0540">Nuclease</keyword>
<sequence>MEEKIDTADKKVLADIVKLAQKKGLRGKLGDWKEFLDSHDKKFGANLSDPSKRPHELLATFLKSFSEEEDLKFFDNIMRHHENQYMLERLKDKSHESPEQRLVQITLQHPLYPLDYSSPSIDEGWIVINVKNKPKVMKSTTMLAVDCEMVLCEDGTDAVVKVCVVDHNLEVKLNEFVKPNKKIVDYRTEITGISSQDLEAVTCSLADIQKSMKKLLSKGTILVGHSLHNDLRVLKLDHVRVIDTSYIFQSVDGSTHRRPSLNGLCQAVLGCPVREKGAPHNCLDDAQLDTASQQLNMEEKIDTADKKVLADIVKLAQKKGLRGKLGDWKEFLDSHDKKFGANLSDPSKRPHELLATFLKSFSEEEDLKFFDNIMRHHENQYMLERLKDKSHESPEQRLVQITLQHPLYPLDYSSPSIDEGWIVINVKNKPKVMKSTTMLAVDCEMVLCEDGTDAVVKVCVVDHNLEVKLNEFVKPNKKIVDYRTEITGISSQDLEAVTCSLADIQKSMKKLLSKGTILVGHSLHNDLRVLKLDHVRVIDTSYIFQSVDGSTHRRPSLNGLCQAVLGCPVREKGAPHNCLDDARAAMNLVLAKIKHGVDREFPISLAQERVPENETAKLFLHKIPNAVNTEALHTIVPGEFRTELQPTRKVQGRHYSALAVFKNTQEAEDAYEKVEGIQLKDNQGRPQKLVTFLPSKGMPVTLYVRKMVSDEPPNDQNGSNKRALQTDEAVDVSKKAKIDKNTEENAPSCDVHLNEIEALNQRLKQSELEIESLKKELTQKDFEITTLHKMVASLNKRRK</sequence>
<feature type="domain" description="Exonuclease" evidence="10">
    <location>
        <begin position="141"/>
        <end position="300"/>
    </location>
</feature>
<evidence type="ECO:0000256" key="6">
    <source>
        <dbReference type="ARBA" id="ARBA00023242"/>
    </source>
</evidence>
<feature type="compositionally biased region" description="Basic and acidic residues" evidence="9">
    <location>
        <begin position="731"/>
        <end position="743"/>
    </location>
</feature>
<dbReference type="Proteomes" id="UP000501690">
    <property type="component" value="Linkage Group LG2"/>
</dbReference>
<dbReference type="SMART" id="SM00479">
    <property type="entry name" value="EXOIII"/>
    <property type="match status" value="2"/>
</dbReference>
<feature type="domain" description="Exonuclease" evidence="10">
    <location>
        <begin position="437"/>
        <end position="598"/>
    </location>
</feature>
<proteinExistence type="inferred from homology"/>
<keyword evidence="5 11" id="KW-0269">Exonuclease</keyword>
<dbReference type="InterPro" id="IPR013520">
    <property type="entry name" value="Ribonucl_H"/>
</dbReference>
<comment type="similarity">
    <text evidence="2">Belongs to the REXO1/REXO3 family.</text>
</comment>
<dbReference type="Gene3D" id="3.30.420.10">
    <property type="entry name" value="Ribonuclease H-like superfamily/Ribonuclease H"/>
    <property type="match status" value="2"/>
</dbReference>
<keyword evidence="12" id="KW-1185">Reference proteome</keyword>